<feature type="domain" description="TonB-dependent receptor plug" evidence="17">
    <location>
        <begin position="134"/>
        <end position="232"/>
    </location>
</feature>
<evidence type="ECO:0000256" key="7">
    <source>
        <dbReference type="ARBA" id="ARBA00022729"/>
    </source>
</evidence>
<organism evidence="18 19">
    <name type="scientific">Gloeobacter morelensis MG652769</name>
    <dbReference type="NCBI Taxonomy" id="2781736"/>
    <lineage>
        <taxon>Bacteria</taxon>
        <taxon>Bacillati</taxon>
        <taxon>Cyanobacteriota</taxon>
        <taxon>Cyanophyceae</taxon>
        <taxon>Gloeobacterales</taxon>
        <taxon>Gloeobacteraceae</taxon>
        <taxon>Gloeobacter</taxon>
        <taxon>Gloeobacter morelensis</taxon>
    </lineage>
</organism>
<dbReference type="PROSITE" id="PS52016">
    <property type="entry name" value="TONB_DEPENDENT_REC_3"/>
    <property type="match status" value="1"/>
</dbReference>
<keyword evidence="9" id="KW-0406">Ion transport</keyword>
<evidence type="ECO:0000256" key="14">
    <source>
        <dbReference type="RuleBase" id="RU003357"/>
    </source>
</evidence>
<keyword evidence="5" id="KW-0410">Iron transport</keyword>
<dbReference type="InterPro" id="IPR037066">
    <property type="entry name" value="Plug_dom_sf"/>
</dbReference>
<dbReference type="NCBIfam" id="TIGR01783">
    <property type="entry name" value="TonB-siderophor"/>
    <property type="match status" value="1"/>
</dbReference>
<evidence type="ECO:0000259" key="17">
    <source>
        <dbReference type="Pfam" id="PF07715"/>
    </source>
</evidence>
<keyword evidence="18" id="KW-0675">Receptor</keyword>
<keyword evidence="6 13" id="KW-0812">Transmembrane</keyword>
<evidence type="ECO:0000256" key="13">
    <source>
        <dbReference type="PROSITE-ProRule" id="PRU01360"/>
    </source>
</evidence>
<reference evidence="18 19" key="1">
    <citation type="journal article" date="2021" name="Genome Biol. Evol.">
        <title>Complete Genome Sequencing of a Novel Gloeobacter Species from a Waterfall Cave in Mexico.</title>
        <authorList>
            <person name="Saw J.H."/>
            <person name="Cardona T."/>
            <person name="Montejano G."/>
        </authorList>
    </citation>
    <scope>NUCLEOTIDE SEQUENCE [LARGE SCALE GENOMIC DNA]</scope>
    <source>
        <strain evidence="18">MG652769</strain>
    </source>
</reference>
<feature type="domain" description="TonB-dependent receptor-like beta-barrel" evidence="16">
    <location>
        <begin position="304"/>
        <end position="735"/>
    </location>
</feature>
<accession>A0ABY3PMY6</accession>
<keyword evidence="10 14" id="KW-0798">TonB box</keyword>
<evidence type="ECO:0000256" key="15">
    <source>
        <dbReference type="SAM" id="MobiDB-lite"/>
    </source>
</evidence>
<dbReference type="Gene3D" id="2.170.130.10">
    <property type="entry name" value="TonB-dependent receptor, plug domain"/>
    <property type="match status" value="1"/>
</dbReference>
<evidence type="ECO:0000256" key="10">
    <source>
        <dbReference type="ARBA" id="ARBA00023077"/>
    </source>
</evidence>
<comment type="similarity">
    <text evidence="2 13 14">Belongs to the TonB-dependent receptor family.</text>
</comment>
<evidence type="ECO:0000256" key="2">
    <source>
        <dbReference type="ARBA" id="ARBA00009810"/>
    </source>
</evidence>
<evidence type="ECO:0000256" key="4">
    <source>
        <dbReference type="ARBA" id="ARBA00022452"/>
    </source>
</evidence>
<name>A0ABY3PMY6_9CYAN</name>
<keyword evidence="8" id="KW-0408">Iron</keyword>
<keyword evidence="7" id="KW-0732">Signal</keyword>
<evidence type="ECO:0000256" key="11">
    <source>
        <dbReference type="ARBA" id="ARBA00023136"/>
    </source>
</evidence>
<dbReference type="InterPro" id="IPR039426">
    <property type="entry name" value="TonB-dep_rcpt-like"/>
</dbReference>
<proteinExistence type="inferred from homology"/>
<evidence type="ECO:0000256" key="12">
    <source>
        <dbReference type="ARBA" id="ARBA00023237"/>
    </source>
</evidence>
<evidence type="ECO:0000256" key="6">
    <source>
        <dbReference type="ARBA" id="ARBA00022692"/>
    </source>
</evidence>
<dbReference type="EMBL" id="CP063845">
    <property type="protein sequence ID" value="UFP94762.1"/>
    <property type="molecule type" value="Genomic_DNA"/>
</dbReference>
<dbReference type="InterPro" id="IPR036942">
    <property type="entry name" value="Beta-barrel_TonB_sf"/>
</dbReference>
<feature type="region of interest" description="Disordered" evidence="15">
    <location>
        <begin position="114"/>
        <end position="133"/>
    </location>
</feature>
<dbReference type="InterPro" id="IPR012910">
    <property type="entry name" value="Plug_dom"/>
</dbReference>
<dbReference type="InterPro" id="IPR010105">
    <property type="entry name" value="TonB_sidphr_rcpt"/>
</dbReference>
<dbReference type="SUPFAM" id="SSF56935">
    <property type="entry name" value="Porins"/>
    <property type="match status" value="1"/>
</dbReference>
<keyword evidence="19" id="KW-1185">Reference proteome</keyword>
<dbReference type="PANTHER" id="PTHR32552:SF68">
    <property type="entry name" value="FERRICHROME OUTER MEMBRANE TRANSPORTER_PHAGE RECEPTOR"/>
    <property type="match status" value="1"/>
</dbReference>
<keyword evidence="4 13" id="KW-1134">Transmembrane beta strand</keyword>
<evidence type="ECO:0000259" key="16">
    <source>
        <dbReference type="Pfam" id="PF00593"/>
    </source>
</evidence>
<dbReference type="CDD" id="cd01347">
    <property type="entry name" value="ligand_gated_channel"/>
    <property type="match status" value="1"/>
</dbReference>
<evidence type="ECO:0000256" key="8">
    <source>
        <dbReference type="ARBA" id="ARBA00023004"/>
    </source>
</evidence>
<comment type="subcellular location">
    <subcellularLocation>
        <location evidence="1 13">Cell outer membrane</location>
        <topology evidence="1 13">Multi-pass membrane protein</topology>
    </subcellularLocation>
</comment>
<protein>
    <submittedName>
        <fullName evidence="18">TonB-dependent siderophore receptor</fullName>
    </submittedName>
</protein>
<evidence type="ECO:0000313" key="19">
    <source>
        <dbReference type="Proteomes" id="UP001054846"/>
    </source>
</evidence>
<dbReference type="Pfam" id="PF00593">
    <property type="entry name" value="TonB_dep_Rec_b-barrel"/>
    <property type="match status" value="1"/>
</dbReference>
<gene>
    <name evidence="18" type="ORF">ISF26_00455</name>
</gene>
<evidence type="ECO:0000256" key="5">
    <source>
        <dbReference type="ARBA" id="ARBA00022496"/>
    </source>
</evidence>
<keyword evidence="12 13" id="KW-0998">Cell outer membrane</keyword>
<dbReference type="RefSeq" id="WP_230841821.1">
    <property type="nucleotide sequence ID" value="NZ_CP063845.1"/>
</dbReference>
<dbReference type="Proteomes" id="UP001054846">
    <property type="component" value="Chromosome"/>
</dbReference>
<dbReference type="Gene3D" id="2.40.170.20">
    <property type="entry name" value="TonB-dependent receptor, beta-barrel domain"/>
    <property type="match status" value="1"/>
</dbReference>
<dbReference type="Pfam" id="PF07715">
    <property type="entry name" value="Plug"/>
    <property type="match status" value="1"/>
</dbReference>
<evidence type="ECO:0000256" key="9">
    <source>
        <dbReference type="ARBA" id="ARBA00023065"/>
    </source>
</evidence>
<keyword evidence="3 13" id="KW-0813">Transport</keyword>
<evidence type="ECO:0000256" key="1">
    <source>
        <dbReference type="ARBA" id="ARBA00004571"/>
    </source>
</evidence>
<feature type="compositionally biased region" description="Low complexity" evidence="15">
    <location>
        <begin position="86"/>
        <end position="103"/>
    </location>
</feature>
<feature type="region of interest" description="Disordered" evidence="15">
    <location>
        <begin position="81"/>
        <end position="108"/>
    </location>
</feature>
<dbReference type="InterPro" id="IPR000531">
    <property type="entry name" value="Beta-barrel_TonB"/>
</dbReference>
<evidence type="ECO:0000313" key="18">
    <source>
        <dbReference type="EMBL" id="UFP94762.1"/>
    </source>
</evidence>
<dbReference type="PANTHER" id="PTHR32552">
    <property type="entry name" value="FERRICHROME IRON RECEPTOR-RELATED"/>
    <property type="match status" value="1"/>
</dbReference>
<keyword evidence="11 13" id="KW-0472">Membrane</keyword>
<evidence type="ECO:0000256" key="3">
    <source>
        <dbReference type="ARBA" id="ARBA00022448"/>
    </source>
</evidence>
<sequence>MGGWLRNARAQKPVLAIRRSRFATSVRRVKACLPNRNACLLWTGGIVLLCAGPAAAQPLAATVSPAVPHLVELPSVSTSAAHLARQPAEPSQTQTQAQAPAQPDAEELDEVTVTGTGTYRRSNSSTATKTDTPILDTPQSIQVIPRQLIEDQGTVRVRDALRNVSGVYLSDTGGNYGEQFNVRGFRSNNYTNAFLSSIVDAFASLDTANIERIDVLKGPSSVLFGRAEPSGVINYVTKKPLATPYAAVALSAGSYNFYRTTADLSGPLTADGALAYRLNLAYEDTNSFRGVQGRRVFFAPVLEWKISPDTKLTFEAEHTRDNRAFDQGLVAVGAGVAPVPYNRLYADPKGLIFGYVTRATVVLEHRFSENLTMRSGGRYTSYLESYPRLFHGGELLADNRTLLLASQQGYNYTESITFQNDIVWKAKTGSVDHTVLFGLELGKFAQAFDAIFGFTNAIDIYQPPPYPFVPLPADTPGFSGIITTNSFGVYLQDQISFSDNLKLVLGGRYDTVSAPFLDYRTGGISPSEGQAFSPRVGLLYKPAPDVSLFANFNQSFAPSSGLSATGTPFLPTRGTGYELGAKADLLAGRLFANLALFKIAKTNVVTADPANPRFSIQTGEQESQGVEFDLSGEILPGWNVFASYAYTDAKISRDNTFPVGNRLPTAPLHGGSFWTAYRVQEGELEGWGAGAGVFVVGERVGDLANSFSVPGYTRVDAALYYRRGAINAAINFKNLFNAQYIEAANFRSGVYPGAPFTVQGTLEVRF</sequence>